<comment type="caution">
    <text evidence="2">The sequence shown here is derived from an EMBL/GenBank/DDBJ whole genome shotgun (WGS) entry which is preliminary data.</text>
</comment>
<proteinExistence type="predicted"/>
<gene>
    <name evidence="2" type="ORF">JI746_23000</name>
</gene>
<feature type="chain" id="PRO_5045912648" description="Metal ABC transporter permease" evidence="1">
    <location>
        <begin position="29"/>
        <end position="228"/>
    </location>
</feature>
<organism evidence="2 3">
    <name type="scientific">Ramlibacter alkalitolerans</name>
    <dbReference type="NCBI Taxonomy" id="2039631"/>
    <lineage>
        <taxon>Bacteria</taxon>
        <taxon>Pseudomonadati</taxon>
        <taxon>Pseudomonadota</taxon>
        <taxon>Betaproteobacteria</taxon>
        <taxon>Burkholderiales</taxon>
        <taxon>Comamonadaceae</taxon>
        <taxon>Ramlibacter</taxon>
    </lineage>
</organism>
<dbReference type="EMBL" id="JAEQND010000014">
    <property type="protein sequence ID" value="MBL0427994.1"/>
    <property type="molecule type" value="Genomic_DNA"/>
</dbReference>
<keyword evidence="1" id="KW-0732">Signal</keyword>
<protein>
    <recommendedName>
        <fullName evidence="4">Metal ABC transporter permease</fullName>
    </recommendedName>
</protein>
<feature type="signal peptide" evidence="1">
    <location>
        <begin position="1"/>
        <end position="28"/>
    </location>
</feature>
<evidence type="ECO:0008006" key="4">
    <source>
        <dbReference type="Google" id="ProtNLM"/>
    </source>
</evidence>
<dbReference type="Proteomes" id="UP000622707">
    <property type="component" value="Unassembled WGS sequence"/>
</dbReference>
<evidence type="ECO:0000313" key="2">
    <source>
        <dbReference type="EMBL" id="MBL0427994.1"/>
    </source>
</evidence>
<evidence type="ECO:0000313" key="3">
    <source>
        <dbReference type="Proteomes" id="UP000622707"/>
    </source>
</evidence>
<evidence type="ECO:0000256" key="1">
    <source>
        <dbReference type="SAM" id="SignalP"/>
    </source>
</evidence>
<accession>A0ABS1JUW1</accession>
<sequence>MHRIPSAKSMAQAVVLAGGTAALVAALAATPMGHIRGTIVSATADQVTVRTSEGTESVAIDSTTRIAGVVPSSRDQIKAGTFVGIANLPGKAASTAMEVVVFPDSMKGTGLGDYPWDLAPKSASAGGKASAMTNGTVTTAAAGAAKSSAMTNGTVKSASKSGSLMLAVDYGKGEKKIQVPAGVPVVGIVPGDASKLVAGAHVFVATKKDAPKTAGFIAVGIDGAVPPM</sequence>
<keyword evidence="3" id="KW-1185">Reference proteome</keyword>
<reference evidence="2 3" key="1">
    <citation type="journal article" date="2017" name="Int. J. Syst. Evol. Microbiol.">
        <title>Ramlibacter alkalitolerans sp. nov., alkali-tolerant bacterium isolated from soil of ginseng.</title>
        <authorList>
            <person name="Lee D.H."/>
            <person name="Cha C.J."/>
        </authorList>
    </citation>
    <scope>NUCLEOTIDE SEQUENCE [LARGE SCALE GENOMIC DNA]</scope>
    <source>
        <strain evidence="2 3">KACC 19305</strain>
    </source>
</reference>
<name>A0ABS1JUW1_9BURK</name>